<dbReference type="Gene3D" id="3.60.21.10">
    <property type="match status" value="1"/>
</dbReference>
<dbReference type="SUPFAM" id="SSF56300">
    <property type="entry name" value="Metallo-dependent phosphatases"/>
    <property type="match status" value="1"/>
</dbReference>
<dbReference type="Proteomes" id="UP000649829">
    <property type="component" value="Unassembled WGS sequence"/>
</dbReference>
<gene>
    <name evidence="6" type="ORF">GCM10011534_43890</name>
</gene>
<keyword evidence="2" id="KW-0378">Hydrolase</keyword>
<accession>A0A917TCA8</accession>
<keyword evidence="3" id="KW-0408">Iron</keyword>
<comment type="caution">
    <text evidence="6">The sequence shown here is derived from an EMBL/GenBank/DDBJ whole genome shotgun (WGS) entry which is preliminary data.</text>
</comment>
<evidence type="ECO:0000256" key="1">
    <source>
        <dbReference type="ARBA" id="ARBA00022723"/>
    </source>
</evidence>
<reference evidence="6" key="1">
    <citation type="journal article" date="2014" name="Int. J. Syst. Evol. Microbiol.">
        <title>Complete genome sequence of Corynebacterium casei LMG S-19264T (=DSM 44701T), isolated from a smear-ripened cheese.</title>
        <authorList>
            <consortium name="US DOE Joint Genome Institute (JGI-PGF)"/>
            <person name="Walter F."/>
            <person name="Albersmeier A."/>
            <person name="Kalinowski J."/>
            <person name="Ruckert C."/>
        </authorList>
    </citation>
    <scope>NUCLEOTIDE SEQUENCE</scope>
    <source>
        <strain evidence="6">CGMCC 1.6293</strain>
    </source>
</reference>
<dbReference type="RefSeq" id="WP_028284882.1">
    <property type="nucleotide sequence ID" value="NZ_BMLF01000009.1"/>
</dbReference>
<comment type="similarity">
    <text evidence="4">Belongs to the cyclic nucleotide phosphodiesterase class-III family.</text>
</comment>
<dbReference type="InterPro" id="IPR050884">
    <property type="entry name" value="CNP_phosphodiesterase-III"/>
</dbReference>
<evidence type="ECO:0000313" key="7">
    <source>
        <dbReference type="Proteomes" id="UP000649829"/>
    </source>
</evidence>
<proteinExistence type="inferred from homology"/>
<keyword evidence="7" id="KW-1185">Reference proteome</keyword>
<evidence type="ECO:0000313" key="6">
    <source>
        <dbReference type="EMBL" id="GGM17099.1"/>
    </source>
</evidence>
<reference evidence="6" key="2">
    <citation type="submission" date="2020-09" db="EMBL/GenBank/DDBJ databases">
        <authorList>
            <person name="Sun Q."/>
            <person name="Zhou Y."/>
        </authorList>
    </citation>
    <scope>NUCLEOTIDE SEQUENCE</scope>
    <source>
        <strain evidence="6">CGMCC 1.6293</strain>
    </source>
</reference>
<organism evidence="6 7">
    <name type="scientific">Pseudooceanicola nanhaiensis</name>
    <dbReference type="NCBI Taxonomy" id="375761"/>
    <lineage>
        <taxon>Bacteria</taxon>
        <taxon>Pseudomonadati</taxon>
        <taxon>Pseudomonadota</taxon>
        <taxon>Alphaproteobacteria</taxon>
        <taxon>Rhodobacterales</taxon>
        <taxon>Paracoccaceae</taxon>
        <taxon>Pseudooceanicola</taxon>
    </lineage>
</organism>
<dbReference type="EMBL" id="BMLF01000009">
    <property type="protein sequence ID" value="GGM17099.1"/>
    <property type="molecule type" value="Genomic_DNA"/>
</dbReference>
<dbReference type="InterPro" id="IPR004843">
    <property type="entry name" value="Calcineurin-like_PHP"/>
</dbReference>
<dbReference type="AlphaFoldDB" id="A0A917TCA8"/>
<dbReference type="InterPro" id="IPR026575">
    <property type="entry name" value="GpdQ/CpdA-like"/>
</dbReference>
<evidence type="ECO:0000256" key="3">
    <source>
        <dbReference type="ARBA" id="ARBA00023004"/>
    </source>
</evidence>
<protein>
    <submittedName>
        <fullName evidence="6">Phosphodiesterase</fullName>
    </submittedName>
</protein>
<dbReference type="GO" id="GO:0046872">
    <property type="term" value="F:metal ion binding"/>
    <property type="evidence" value="ECO:0007669"/>
    <property type="project" value="UniProtKB-KW"/>
</dbReference>
<evidence type="ECO:0000259" key="5">
    <source>
        <dbReference type="Pfam" id="PF00149"/>
    </source>
</evidence>
<sequence>MKILHVTDTHIVPEGETLHALDPAERLEAVLSHARGHHADADLMVLTGDLTDRGDAASYARLKRMLGDLPFPVRLLLGNHDNRESFCAAFPDEPRDDGGFVQSLMEIPGTDDRLLFLDTNQTGLNGGRFCETRRDWLRRTLAAAADSPVTVFLHHPPVDHVMAHFDNIGLTDRQALMEILRAHPGGIRHIFFGHIHIPLTGTLAGGIGYTAGRGPAHQFRQDFGNPAPDWIVGRPNYAVILLEPESVSCYGVDTIEAELAATTTPCAGP</sequence>
<dbReference type="PANTHER" id="PTHR42988">
    <property type="entry name" value="PHOSPHOHYDROLASE"/>
    <property type="match status" value="1"/>
</dbReference>
<dbReference type="InterPro" id="IPR029052">
    <property type="entry name" value="Metallo-depent_PP-like"/>
</dbReference>
<evidence type="ECO:0000256" key="2">
    <source>
        <dbReference type="ARBA" id="ARBA00022801"/>
    </source>
</evidence>
<name>A0A917TCA8_9RHOB</name>
<dbReference type="GO" id="GO:0004112">
    <property type="term" value="F:cyclic-nucleotide phosphodiesterase activity"/>
    <property type="evidence" value="ECO:0007669"/>
    <property type="project" value="InterPro"/>
</dbReference>
<keyword evidence="1" id="KW-0479">Metal-binding</keyword>
<dbReference type="CDD" id="cd07402">
    <property type="entry name" value="MPP_GpdQ"/>
    <property type="match status" value="1"/>
</dbReference>
<evidence type="ECO:0000256" key="4">
    <source>
        <dbReference type="ARBA" id="ARBA00025742"/>
    </source>
</evidence>
<feature type="domain" description="Calcineurin-like phosphoesterase" evidence="5">
    <location>
        <begin position="1"/>
        <end position="198"/>
    </location>
</feature>
<dbReference type="PANTHER" id="PTHR42988:SF2">
    <property type="entry name" value="CYCLIC NUCLEOTIDE PHOSPHODIESTERASE CBUA0032-RELATED"/>
    <property type="match status" value="1"/>
</dbReference>
<dbReference type="Pfam" id="PF00149">
    <property type="entry name" value="Metallophos"/>
    <property type="match status" value="1"/>
</dbReference>